<dbReference type="Gene3D" id="1.10.10.60">
    <property type="entry name" value="Homeodomain-like"/>
    <property type="match status" value="1"/>
</dbReference>
<dbReference type="PROSITE" id="PS01081">
    <property type="entry name" value="HTH_TETR_1"/>
    <property type="match status" value="1"/>
</dbReference>
<dbReference type="InterPro" id="IPR023772">
    <property type="entry name" value="DNA-bd_HTH_TetR-type_CS"/>
</dbReference>
<keyword evidence="1" id="KW-0678">Repressor</keyword>
<dbReference type="SUPFAM" id="SSF46689">
    <property type="entry name" value="Homeodomain-like"/>
    <property type="match status" value="1"/>
</dbReference>
<dbReference type="Pfam" id="PF00440">
    <property type="entry name" value="TetR_N"/>
    <property type="match status" value="1"/>
</dbReference>
<evidence type="ECO:0000259" key="6">
    <source>
        <dbReference type="PROSITE" id="PS50977"/>
    </source>
</evidence>
<dbReference type="InterPro" id="IPR036271">
    <property type="entry name" value="Tet_transcr_reg_TetR-rel_C_sf"/>
</dbReference>
<feature type="domain" description="HTH tetR-type" evidence="6">
    <location>
        <begin position="10"/>
        <end position="70"/>
    </location>
</feature>
<keyword evidence="3 5" id="KW-0238">DNA-binding</keyword>
<dbReference type="PRINTS" id="PR00455">
    <property type="entry name" value="HTHTETR"/>
</dbReference>
<evidence type="ECO:0000313" key="7">
    <source>
        <dbReference type="EMBL" id="MDT0467221.1"/>
    </source>
</evidence>
<organism evidence="7 8">
    <name type="scientific">Streptomyces gibsoniae</name>
    <dbReference type="NCBI Taxonomy" id="3075529"/>
    <lineage>
        <taxon>Bacteria</taxon>
        <taxon>Bacillati</taxon>
        <taxon>Actinomycetota</taxon>
        <taxon>Actinomycetes</taxon>
        <taxon>Kitasatosporales</taxon>
        <taxon>Streptomycetaceae</taxon>
        <taxon>Streptomyces</taxon>
    </lineage>
</organism>
<name>A0ABU2U2E6_9ACTN</name>
<dbReference type="SUPFAM" id="SSF48498">
    <property type="entry name" value="Tetracyclin repressor-like, C-terminal domain"/>
    <property type="match status" value="1"/>
</dbReference>
<dbReference type="InterPro" id="IPR009057">
    <property type="entry name" value="Homeodomain-like_sf"/>
</dbReference>
<dbReference type="Proteomes" id="UP001183809">
    <property type="component" value="Unassembled WGS sequence"/>
</dbReference>
<dbReference type="PROSITE" id="PS50977">
    <property type="entry name" value="HTH_TETR_2"/>
    <property type="match status" value="1"/>
</dbReference>
<evidence type="ECO:0000256" key="2">
    <source>
        <dbReference type="ARBA" id="ARBA00023015"/>
    </source>
</evidence>
<keyword evidence="2" id="KW-0805">Transcription regulation</keyword>
<accession>A0ABU2U2E6</accession>
<evidence type="ECO:0000256" key="1">
    <source>
        <dbReference type="ARBA" id="ARBA00022491"/>
    </source>
</evidence>
<dbReference type="InterPro" id="IPR001647">
    <property type="entry name" value="HTH_TetR"/>
</dbReference>
<sequence length="202" mass="22098">MPKVTQEYMEARRRQILDAARRCFLRDGFHSTSMQDLFTESGLSAGAVYRHFASKNEVITAIVEENMRDVLAMVHSAARNRPSSSVGALMADVLDIVNTKTAEQNIAGLSVLAWSESLRNPSLAAQFVDLMSQMRSALTDVIREHQQSGTLTREASPEAIAAALICILPGYILQLAMGETKTMEEVPGAFRALWPNSAAPSD</sequence>
<dbReference type="Pfam" id="PF13977">
    <property type="entry name" value="TetR_C_6"/>
    <property type="match status" value="1"/>
</dbReference>
<dbReference type="Gene3D" id="1.10.357.10">
    <property type="entry name" value="Tetracycline Repressor, domain 2"/>
    <property type="match status" value="1"/>
</dbReference>
<evidence type="ECO:0000256" key="4">
    <source>
        <dbReference type="ARBA" id="ARBA00023163"/>
    </source>
</evidence>
<gene>
    <name evidence="7" type="ORF">RM764_30170</name>
</gene>
<reference evidence="8" key="1">
    <citation type="submission" date="2023-07" db="EMBL/GenBank/DDBJ databases">
        <title>30 novel species of actinomycetes from the DSMZ collection.</title>
        <authorList>
            <person name="Nouioui I."/>
        </authorList>
    </citation>
    <scope>NUCLEOTIDE SEQUENCE [LARGE SCALE GENOMIC DNA]</scope>
    <source>
        <strain evidence="8">DSM 41699</strain>
    </source>
</reference>
<evidence type="ECO:0000313" key="8">
    <source>
        <dbReference type="Proteomes" id="UP001183809"/>
    </source>
</evidence>
<dbReference type="PANTHER" id="PTHR47506">
    <property type="entry name" value="TRANSCRIPTIONAL REGULATORY PROTEIN"/>
    <property type="match status" value="1"/>
</dbReference>
<keyword evidence="4" id="KW-0804">Transcription</keyword>
<proteinExistence type="predicted"/>
<evidence type="ECO:0000256" key="3">
    <source>
        <dbReference type="ARBA" id="ARBA00023125"/>
    </source>
</evidence>
<comment type="caution">
    <text evidence="7">The sequence shown here is derived from an EMBL/GenBank/DDBJ whole genome shotgun (WGS) entry which is preliminary data.</text>
</comment>
<keyword evidence="8" id="KW-1185">Reference proteome</keyword>
<dbReference type="RefSeq" id="WP_311698683.1">
    <property type="nucleotide sequence ID" value="NZ_JAVREY010000049.1"/>
</dbReference>
<dbReference type="InterPro" id="IPR039538">
    <property type="entry name" value="BetI_C"/>
</dbReference>
<dbReference type="PANTHER" id="PTHR47506:SF6">
    <property type="entry name" value="HTH-TYPE TRANSCRIPTIONAL REPRESSOR NEMR"/>
    <property type="match status" value="1"/>
</dbReference>
<dbReference type="EMBL" id="JAVREY010000049">
    <property type="protein sequence ID" value="MDT0467221.1"/>
    <property type="molecule type" value="Genomic_DNA"/>
</dbReference>
<evidence type="ECO:0000256" key="5">
    <source>
        <dbReference type="PROSITE-ProRule" id="PRU00335"/>
    </source>
</evidence>
<feature type="DNA-binding region" description="H-T-H motif" evidence="5">
    <location>
        <begin position="33"/>
        <end position="52"/>
    </location>
</feature>
<protein>
    <submittedName>
        <fullName evidence="7">TetR/AcrR family transcriptional regulator</fullName>
    </submittedName>
</protein>